<dbReference type="AlphaFoldDB" id="A0ABD1UNZ2"/>
<dbReference type="Proteomes" id="UP001604336">
    <property type="component" value="Unassembled WGS sequence"/>
</dbReference>
<evidence type="ECO:0000256" key="1">
    <source>
        <dbReference type="SAM" id="MobiDB-lite"/>
    </source>
</evidence>
<protein>
    <submittedName>
        <fullName evidence="2">Uncharacterized protein</fullName>
    </submittedName>
</protein>
<feature type="region of interest" description="Disordered" evidence="1">
    <location>
        <begin position="92"/>
        <end position="113"/>
    </location>
</feature>
<evidence type="ECO:0000313" key="3">
    <source>
        <dbReference type="Proteomes" id="UP001604336"/>
    </source>
</evidence>
<proteinExistence type="predicted"/>
<comment type="caution">
    <text evidence="2">The sequence shown here is derived from an EMBL/GenBank/DDBJ whole genome shotgun (WGS) entry which is preliminary data.</text>
</comment>
<reference evidence="3" key="1">
    <citation type="submission" date="2024-07" db="EMBL/GenBank/DDBJ databases">
        <title>Two chromosome-level genome assemblies of Korean endemic species Abeliophyllum distichum and Forsythia ovata (Oleaceae).</title>
        <authorList>
            <person name="Jang H."/>
        </authorList>
    </citation>
    <scope>NUCLEOTIDE SEQUENCE [LARGE SCALE GENOMIC DNA]</scope>
</reference>
<accession>A0ABD1UNZ2</accession>
<feature type="region of interest" description="Disordered" evidence="1">
    <location>
        <begin position="1"/>
        <end position="33"/>
    </location>
</feature>
<sequence>MSQKLASTAKGKLQPRRSKKLASTSTCELEPPEFHFMPTPSFIPATSDMYTTIGPDPDVQPIGMENANLLELMNELQSQSFSFDSMVDDLQQMQEDEQAKMKSKRAKNRRVVK</sequence>
<organism evidence="2 3">
    <name type="scientific">Abeliophyllum distichum</name>
    <dbReference type="NCBI Taxonomy" id="126358"/>
    <lineage>
        <taxon>Eukaryota</taxon>
        <taxon>Viridiplantae</taxon>
        <taxon>Streptophyta</taxon>
        <taxon>Embryophyta</taxon>
        <taxon>Tracheophyta</taxon>
        <taxon>Spermatophyta</taxon>
        <taxon>Magnoliopsida</taxon>
        <taxon>eudicotyledons</taxon>
        <taxon>Gunneridae</taxon>
        <taxon>Pentapetalae</taxon>
        <taxon>asterids</taxon>
        <taxon>lamiids</taxon>
        <taxon>Lamiales</taxon>
        <taxon>Oleaceae</taxon>
        <taxon>Forsythieae</taxon>
        <taxon>Abeliophyllum</taxon>
    </lineage>
</organism>
<name>A0ABD1UNZ2_9LAMI</name>
<gene>
    <name evidence="2" type="ORF">Adt_11823</name>
</gene>
<keyword evidence="3" id="KW-1185">Reference proteome</keyword>
<dbReference type="EMBL" id="JBFOLK010000003">
    <property type="protein sequence ID" value="KAL2526769.1"/>
    <property type="molecule type" value="Genomic_DNA"/>
</dbReference>
<evidence type="ECO:0000313" key="2">
    <source>
        <dbReference type="EMBL" id="KAL2526769.1"/>
    </source>
</evidence>
<feature type="compositionally biased region" description="Basic residues" evidence="1">
    <location>
        <begin position="101"/>
        <end position="113"/>
    </location>
</feature>